<dbReference type="AlphaFoldDB" id="A0A7Y9PG53"/>
<sequence>MMRRIGPWHGMSRLVVFCLMAMMVIASGRMLRAQDEQPFAGGQMVRGTVTTAASDHLSIKTDKGEAYQIAVTSNTRIMKDRQPVKITDIKPGDGVGAMGLLDAPTKTVHAVFVMVVDAEQARKLREGLGKVYIVGKVQAIDELKLTILRPDGIVQVIAVDESTSFRKGRPRQSMNGQASDSDASDSASNAESVTLADIKVGDNVAGKGALKNGVFVPSQLSVMDASQQRRRRPDGSATGSGSASDPQ</sequence>
<accession>A0A7Y9PG53</accession>
<keyword evidence="3" id="KW-1185">Reference proteome</keyword>
<name>A0A7Y9PG53_9BACT</name>
<organism evidence="2 3">
    <name type="scientific">Granulicella arctica</name>
    <dbReference type="NCBI Taxonomy" id="940613"/>
    <lineage>
        <taxon>Bacteria</taxon>
        <taxon>Pseudomonadati</taxon>
        <taxon>Acidobacteriota</taxon>
        <taxon>Terriglobia</taxon>
        <taxon>Terriglobales</taxon>
        <taxon>Acidobacteriaceae</taxon>
        <taxon>Granulicella</taxon>
    </lineage>
</organism>
<evidence type="ECO:0008006" key="4">
    <source>
        <dbReference type="Google" id="ProtNLM"/>
    </source>
</evidence>
<evidence type="ECO:0000256" key="1">
    <source>
        <dbReference type="SAM" id="MobiDB-lite"/>
    </source>
</evidence>
<comment type="caution">
    <text evidence="2">The sequence shown here is derived from an EMBL/GenBank/DDBJ whole genome shotgun (WGS) entry which is preliminary data.</text>
</comment>
<feature type="region of interest" description="Disordered" evidence="1">
    <location>
        <begin position="221"/>
        <end position="247"/>
    </location>
</feature>
<dbReference type="Proteomes" id="UP000589520">
    <property type="component" value="Unassembled WGS sequence"/>
</dbReference>
<reference evidence="2 3" key="1">
    <citation type="submission" date="2020-07" db="EMBL/GenBank/DDBJ databases">
        <title>Genomic Encyclopedia of Type Strains, Phase IV (KMG-V): Genome sequencing to study the core and pangenomes of soil and plant-associated prokaryotes.</title>
        <authorList>
            <person name="Whitman W."/>
        </authorList>
    </citation>
    <scope>NUCLEOTIDE SEQUENCE [LARGE SCALE GENOMIC DNA]</scope>
    <source>
        <strain evidence="2 3">X4EP2</strain>
    </source>
</reference>
<feature type="region of interest" description="Disordered" evidence="1">
    <location>
        <begin position="164"/>
        <end position="188"/>
    </location>
</feature>
<protein>
    <recommendedName>
        <fullName evidence="4">DUF5666 domain-containing protein</fullName>
    </recommendedName>
</protein>
<gene>
    <name evidence="2" type="ORF">HDF17_001582</name>
</gene>
<feature type="compositionally biased region" description="Low complexity" evidence="1">
    <location>
        <begin position="235"/>
        <end position="247"/>
    </location>
</feature>
<evidence type="ECO:0000313" key="2">
    <source>
        <dbReference type="EMBL" id="NYF79295.1"/>
    </source>
</evidence>
<dbReference type="RefSeq" id="WP_179489439.1">
    <property type="nucleotide sequence ID" value="NZ_JACCCW010000001.1"/>
</dbReference>
<dbReference type="EMBL" id="JACCCW010000001">
    <property type="protein sequence ID" value="NYF79295.1"/>
    <property type="molecule type" value="Genomic_DNA"/>
</dbReference>
<feature type="compositionally biased region" description="Low complexity" evidence="1">
    <location>
        <begin position="178"/>
        <end position="188"/>
    </location>
</feature>
<evidence type="ECO:0000313" key="3">
    <source>
        <dbReference type="Proteomes" id="UP000589520"/>
    </source>
</evidence>
<proteinExistence type="predicted"/>